<protein>
    <submittedName>
        <fullName evidence="3">Putative angiotensin ii</fullName>
    </submittedName>
</protein>
<reference evidence="3" key="1">
    <citation type="submission" date="2012-12" db="EMBL/GenBank/DDBJ databases">
        <title>Identification and characterization of a phenylalanine ammonia-lyase gene family in Isatis indigotica Fort.</title>
        <authorList>
            <person name="Liu Q."/>
            <person name="Chen J."/>
            <person name="Zhou X."/>
            <person name="Di P."/>
            <person name="Xiao Y."/>
            <person name="Xuan H."/>
            <person name="Zhang L."/>
            <person name="Chen W."/>
        </authorList>
    </citation>
    <scope>NUCLEOTIDE SEQUENCE</scope>
    <source>
        <tissue evidence="3">Salivary gland</tissue>
    </source>
</reference>
<name>A0A0K8RF33_IXORI</name>
<accession>A0A0K8RF33</accession>
<organism evidence="3">
    <name type="scientific">Ixodes ricinus</name>
    <name type="common">Common tick</name>
    <name type="synonym">Acarus ricinus</name>
    <dbReference type="NCBI Taxonomy" id="34613"/>
    <lineage>
        <taxon>Eukaryota</taxon>
        <taxon>Metazoa</taxon>
        <taxon>Ecdysozoa</taxon>
        <taxon>Arthropoda</taxon>
        <taxon>Chelicerata</taxon>
        <taxon>Arachnida</taxon>
        <taxon>Acari</taxon>
        <taxon>Parasitiformes</taxon>
        <taxon>Ixodida</taxon>
        <taxon>Ixodoidea</taxon>
        <taxon>Ixodidae</taxon>
        <taxon>Ixodinae</taxon>
        <taxon>Ixodes</taxon>
    </lineage>
</organism>
<proteinExistence type="evidence at transcript level"/>
<sequence>MQTWASPTLEEQSVVEALAGGANTTTSIRRPRRASPRRAWTLAAPATATRAETACPPATGPRPTRSRELGSNTVPLFPLVFPRLLVLRCLEGVSNRCAYRVLKFVFFISSYGIVERKVCTEEACSALGSYPARQSMEASTAASWDAAMTATTLVCSCFLPECLLPAARIATSDSATCGHVRHHLLPIREHSDARVGRDGKRTGRGRVPSAIPVPPILGSLLFFLSSQFFGGVVCALLTGDGRGSRGPRRERGTPLGILAHWVQVMRSTGTLGRRWLKGEKGFVDRRMCLLSKTLTLIPGCNCPVLFFFLHLWVYSFYTYNALKPL</sequence>
<evidence type="ECO:0000256" key="2">
    <source>
        <dbReference type="SAM" id="Phobius"/>
    </source>
</evidence>
<keyword evidence="2" id="KW-1133">Transmembrane helix</keyword>
<feature type="transmembrane region" description="Helical" evidence="2">
    <location>
        <begin position="216"/>
        <end position="239"/>
    </location>
</feature>
<feature type="region of interest" description="Disordered" evidence="1">
    <location>
        <begin position="44"/>
        <end position="67"/>
    </location>
</feature>
<feature type="transmembrane region" description="Helical" evidence="2">
    <location>
        <begin position="294"/>
        <end position="317"/>
    </location>
</feature>
<dbReference type="EMBL" id="GADI01004325">
    <property type="protein sequence ID" value="JAA69483.1"/>
    <property type="molecule type" value="mRNA"/>
</dbReference>
<keyword evidence="2" id="KW-0472">Membrane</keyword>
<evidence type="ECO:0000313" key="3">
    <source>
        <dbReference type="EMBL" id="JAA69483.1"/>
    </source>
</evidence>
<dbReference type="AlphaFoldDB" id="A0A0K8RF33"/>
<feature type="compositionally biased region" description="Low complexity" evidence="1">
    <location>
        <begin position="44"/>
        <end position="57"/>
    </location>
</feature>
<keyword evidence="2" id="KW-0812">Transmembrane</keyword>
<evidence type="ECO:0000256" key="1">
    <source>
        <dbReference type="SAM" id="MobiDB-lite"/>
    </source>
</evidence>